<accession>A0A6J4T2M6</accession>
<keyword evidence="7" id="KW-0520">NAD</keyword>
<comment type="similarity">
    <text evidence="2">Belongs to the nitroreductase family.</text>
</comment>
<evidence type="ECO:0000256" key="1">
    <source>
        <dbReference type="ARBA" id="ARBA00001917"/>
    </source>
</evidence>
<protein>
    <recommendedName>
        <fullName evidence="8">Nitroreductase domain-containing protein</fullName>
    </recommendedName>
</protein>
<name>A0A6J4T2M6_9ACTN</name>
<dbReference type="PANTHER" id="PTHR43821:SF1">
    <property type="entry name" value="NAD(P)H NITROREDUCTASE YDJA-RELATED"/>
    <property type="match status" value="1"/>
</dbReference>
<gene>
    <name evidence="9" type="ORF">AVDCRST_MAG85-2411</name>
</gene>
<dbReference type="CDD" id="cd02135">
    <property type="entry name" value="YdjA-like"/>
    <property type="match status" value="1"/>
</dbReference>
<evidence type="ECO:0000256" key="4">
    <source>
        <dbReference type="ARBA" id="ARBA00022643"/>
    </source>
</evidence>
<dbReference type="Pfam" id="PF00881">
    <property type="entry name" value="Nitroreductase"/>
    <property type="match status" value="1"/>
</dbReference>
<dbReference type="InterPro" id="IPR029479">
    <property type="entry name" value="Nitroreductase"/>
</dbReference>
<dbReference type="EMBL" id="CADCVT010000264">
    <property type="protein sequence ID" value="CAA9512414.1"/>
    <property type="molecule type" value="Genomic_DNA"/>
</dbReference>
<feature type="domain" description="Nitroreductase" evidence="8">
    <location>
        <begin position="8"/>
        <end position="151"/>
    </location>
</feature>
<evidence type="ECO:0000256" key="7">
    <source>
        <dbReference type="ARBA" id="ARBA00023027"/>
    </source>
</evidence>
<comment type="cofactor">
    <cofactor evidence="1">
        <name>FMN</name>
        <dbReference type="ChEBI" id="CHEBI:58210"/>
    </cofactor>
</comment>
<dbReference type="SUPFAM" id="SSF55469">
    <property type="entry name" value="FMN-dependent nitroreductase-like"/>
    <property type="match status" value="1"/>
</dbReference>
<dbReference type="Gene3D" id="3.40.109.10">
    <property type="entry name" value="NADH Oxidase"/>
    <property type="match status" value="1"/>
</dbReference>
<reference evidence="9" key="1">
    <citation type="submission" date="2020-02" db="EMBL/GenBank/DDBJ databases">
        <authorList>
            <person name="Meier V. D."/>
        </authorList>
    </citation>
    <scope>NUCLEOTIDE SEQUENCE</scope>
    <source>
        <strain evidence="9">AVDCRST_MAG85</strain>
    </source>
</reference>
<dbReference type="InterPro" id="IPR052530">
    <property type="entry name" value="NAD(P)H_nitroreductase"/>
</dbReference>
<evidence type="ECO:0000256" key="2">
    <source>
        <dbReference type="ARBA" id="ARBA00007118"/>
    </source>
</evidence>
<dbReference type="InterPro" id="IPR000415">
    <property type="entry name" value="Nitroreductase-like"/>
</dbReference>
<keyword evidence="6" id="KW-0560">Oxidoreductase</keyword>
<keyword evidence="5" id="KW-0521">NADP</keyword>
<evidence type="ECO:0000256" key="3">
    <source>
        <dbReference type="ARBA" id="ARBA00022630"/>
    </source>
</evidence>
<sequence>MMDVESAIRTRRTHKAYGDEPVDEATLRELFDLARWAPNHHLTNPWRFRVLGPAALERLMAAADADKPGSGTKLCRAPTLVVVSAILTDDETEREEDLLAAGCAAYVLLLGAHARGLANYWRTPAVLRTEQGREALRLGPDEHPIGLIHLGPRRQEQPPPERAPVDAIAVWLD</sequence>
<dbReference type="GO" id="GO:0016491">
    <property type="term" value="F:oxidoreductase activity"/>
    <property type="evidence" value="ECO:0007669"/>
    <property type="project" value="UniProtKB-KW"/>
</dbReference>
<dbReference type="AlphaFoldDB" id="A0A6J4T2M6"/>
<keyword evidence="4" id="KW-0288">FMN</keyword>
<dbReference type="PANTHER" id="PTHR43821">
    <property type="entry name" value="NAD(P)H NITROREDUCTASE YDJA-RELATED"/>
    <property type="match status" value="1"/>
</dbReference>
<organism evidence="9">
    <name type="scientific">uncultured Solirubrobacteraceae bacterium</name>
    <dbReference type="NCBI Taxonomy" id="1162706"/>
    <lineage>
        <taxon>Bacteria</taxon>
        <taxon>Bacillati</taxon>
        <taxon>Actinomycetota</taxon>
        <taxon>Thermoleophilia</taxon>
        <taxon>Solirubrobacterales</taxon>
        <taxon>Solirubrobacteraceae</taxon>
        <taxon>environmental samples</taxon>
    </lineage>
</organism>
<evidence type="ECO:0000256" key="5">
    <source>
        <dbReference type="ARBA" id="ARBA00022857"/>
    </source>
</evidence>
<evidence type="ECO:0000259" key="8">
    <source>
        <dbReference type="Pfam" id="PF00881"/>
    </source>
</evidence>
<keyword evidence="3" id="KW-0285">Flavoprotein</keyword>
<evidence type="ECO:0000313" key="9">
    <source>
        <dbReference type="EMBL" id="CAA9512414.1"/>
    </source>
</evidence>
<proteinExistence type="inferred from homology"/>
<dbReference type="InterPro" id="IPR026021">
    <property type="entry name" value="YdjA-like"/>
</dbReference>
<evidence type="ECO:0000256" key="6">
    <source>
        <dbReference type="ARBA" id="ARBA00023002"/>
    </source>
</evidence>